<proteinExistence type="inferred from homology"/>
<dbReference type="PANTHER" id="PTHR43179:SF12">
    <property type="entry name" value="GALACTOFURANOSYLTRANSFERASE GLFT2"/>
    <property type="match status" value="1"/>
</dbReference>
<keyword evidence="7" id="KW-1185">Reference proteome</keyword>
<accession>A0A150HD49</accession>
<dbReference type="InterPro" id="IPR001173">
    <property type="entry name" value="Glyco_trans_2-like"/>
</dbReference>
<dbReference type="Pfam" id="PF00535">
    <property type="entry name" value="Glycos_transf_2"/>
    <property type="match status" value="1"/>
</dbReference>
<evidence type="ECO:0000256" key="4">
    <source>
        <dbReference type="ARBA" id="ARBA00022679"/>
    </source>
</evidence>
<dbReference type="EMBL" id="LRAD01000042">
    <property type="protein sequence ID" value="KXZ59935.1"/>
    <property type="molecule type" value="Genomic_DNA"/>
</dbReference>
<feature type="domain" description="Glycosyltransferase 2-like" evidence="5">
    <location>
        <begin position="6"/>
        <end position="110"/>
    </location>
</feature>
<evidence type="ECO:0000256" key="1">
    <source>
        <dbReference type="ARBA" id="ARBA00004776"/>
    </source>
</evidence>
<keyword evidence="3" id="KW-0328">Glycosyltransferase</keyword>
<evidence type="ECO:0000259" key="5">
    <source>
        <dbReference type="Pfam" id="PF00535"/>
    </source>
</evidence>
<dbReference type="PATRIC" id="fig|36807.3.peg.2212"/>
<dbReference type="SUPFAM" id="SSF53448">
    <property type="entry name" value="Nucleotide-diphospho-sugar transferases"/>
    <property type="match status" value="1"/>
</dbReference>
<name>A0A150HD49_9MICO</name>
<protein>
    <submittedName>
        <fullName evidence="6">Putative glycosyl transferase</fullName>
    </submittedName>
</protein>
<evidence type="ECO:0000256" key="3">
    <source>
        <dbReference type="ARBA" id="ARBA00022676"/>
    </source>
</evidence>
<dbReference type="Proteomes" id="UP000075357">
    <property type="component" value="Unassembled WGS sequence"/>
</dbReference>
<evidence type="ECO:0000313" key="7">
    <source>
        <dbReference type="Proteomes" id="UP000075357"/>
    </source>
</evidence>
<comment type="pathway">
    <text evidence="1">Cell wall biogenesis; cell wall polysaccharide biosynthesis.</text>
</comment>
<dbReference type="GO" id="GO:0016757">
    <property type="term" value="F:glycosyltransferase activity"/>
    <property type="evidence" value="ECO:0007669"/>
    <property type="project" value="UniProtKB-KW"/>
</dbReference>
<comment type="similarity">
    <text evidence="2">Belongs to the glycosyltransferase 2 family.</text>
</comment>
<reference evidence="6 7" key="1">
    <citation type="submission" date="2016-01" db="EMBL/GenBank/DDBJ databases">
        <title>Draft genome sequences of Microbacterium laevaniformans LCDC 91-0039 and the type strain of Microbacterium hominis LCDC 84-209.</title>
        <authorList>
            <person name="Bernier A.-M."/>
            <person name="Bernard K."/>
        </authorList>
    </citation>
    <scope>NUCLEOTIDE SEQUENCE [LARGE SCALE GENOMIC DNA]</scope>
    <source>
        <strain evidence="6 7">LCDC 91-0039</strain>
    </source>
</reference>
<sequence length="304" mass="33829">MSFAAVVVSYNRLPLLKKCLTALEKQSHPLDEIIVIDNGSTDGSADYIRTTHPEVTLFETSTNLGGAGGFAWGIELALARGHEAAWLMDDDAEPELDAAAPLIDSFQSQDLKPAFIASLVTAGRGKFNKRNPPVVSTDPQHQVRAADYGGFAIQTATFVGVMINLEEASRTHLPMADYFIWMDDSEYTHRLSDSRFAMLLPDSMVNHPDNKPISNDMGERLFYFTRNRLWYTRSRTSAISTDILEIIGVALHAIKQFPIAASKKTWFSSVTRGFWCGFFQQPRKVMPGELIATLPDAERKRLGI</sequence>
<keyword evidence="4 6" id="KW-0808">Transferase</keyword>
<dbReference type="InterPro" id="IPR029044">
    <property type="entry name" value="Nucleotide-diphossugar_trans"/>
</dbReference>
<organism evidence="6 7">
    <name type="scientific">Microbacterium laevaniformans</name>
    <dbReference type="NCBI Taxonomy" id="36807"/>
    <lineage>
        <taxon>Bacteria</taxon>
        <taxon>Bacillati</taxon>
        <taxon>Actinomycetota</taxon>
        <taxon>Actinomycetes</taxon>
        <taxon>Micrococcales</taxon>
        <taxon>Microbacteriaceae</taxon>
        <taxon>Microbacterium</taxon>
    </lineage>
</organism>
<dbReference type="AlphaFoldDB" id="A0A150HD49"/>
<evidence type="ECO:0000313" key="6">
    <source>
        <dbReference type="EMBL" id="KXZ59935.1"/>
    </source>
</evidence>
<comment type="caution">
    <text evidence="6">The sequence shown here is derived from an EMBL/GenBank/DDBJ whole genome shotgun (WGS) entry which is preliminary data.</text>
</comment>
<gene>
    <name evidence="6" type="ORF">Mlaev_02179</name>
</gene>
<dbReference type="STRING" id="36807.Mlaev_02179"/>
<evidence type="ECO:0000256" key="2">
    <source>
        <dbReference type="ARBA" id="ARBA00006739"/>
    </source>
</evidence>
<dbReference type="PANTHER" id="PTHR43179">
    <property type="entry name" value="RHAMNOSYLTRANSFERASE WBBL"/>
    <property type="match status" value="1"/>
</dbReference>
<dbReference type="Gene3D" id="3.90.550.10">
    <property type="entry name" value="Spore Coat Polysaccharide Biosynthesis Protein SpsA, Chain A"/>
    <property type="match status" value="1"/>
</dbReference>
<dbReference type="CDD" id="cd04185">
    <property type="entry name" value="GT_2_like_b"/>
    <property type="match status" value="1"/>
</dbReference>
<dbReference type="RefSeq" id="WP_082784314.1">
    <property type="nucleotide sequence ID" value="NZ_LRAD01000042.1"/>
</dbReference>